<evidence type="ECO:0000313" key="2">
    <source>
        <dbReference type="Proteomes" id="UP000185478"/>
    </source>
</evidence>
<accession>A0A1L7CEP4</accession>
<reference evidence="1 2" key="1">
    <citation type="submission" date="2014-08" db="EMBL/GenBank/DDBJ databases">
        <title>Complete genome sequence of Corynebacterium aquilae S-613T(T) (=DSM 44791(T)), isolated from the choana of a healthy golden eagle.</title>
        <authorList>
            <person name="Ruckert C."/>
            <person name="Albersmeier A."/>
            <person name="Winkler A."/>
            <person name="Kalinowski J."/>
        </authorList>
    </citation>
    <scope>NUCLEOTIDE SEQUENCE [LARGE SCALE GENOMIC DNA]</scope>
    <source>
        <strain evidence="1 2">S-613</strain>
    </source>
</reference>
<dbReference type="EMBL" id="CP009245">
    <property type="protein sequence ID" value="APT84321.1"/>
    <property type="molecule type" value="Genomic_DNA"/>
</dbReference>
<dbReference type="AlphaFoldDB" id="A0A1L7CEP4"/>
<protein>
    <submittedName>
        <fullName evidence="1">Uncharacterized protein</fullName>
    </submittedName>
</protein>
<dbReference type="Proteomes" id="UP000185478">
    <property type="component" value="Chromosome"/>
</dbReference>
<dbReference type="KEGG" id="caqu:CAQU_03710"/>
<organism evidence="1 2">
    <name type="scientific">Corynebacterium aquilae DSM 44791</name>
    <dbReference type="NCBI Taxonomy" id="1431546"/>
    <lineage>
        <taxon>Bacteria</taxon>
        <taxon>Bacillati</taxon>
        <taxon>Actinomycetota</taxon>
        <taxon>Actinomycetes</taxon>
        <taxon>Mycobacteriales</taxon>
        <taxon>Corynebacteriaceae</taxon>
        <taxon>Corynebacterium</taxon>
    </lineage>
</organism>
<dbReference type="OrthoDB" id="4428025at2"/>
<keyword evidence="2" id="KW-1185">Reference proteome</keyword>
<evidence type="ECO:0000313" key="1">
    <source>
        <dbReference type="EMBL" id="APT84321.1"/>
    </source>
</evidence>
<gene>
    <name evidence="1" type="ORF">CAQU_03710</name>
</gene>
<sequence>MMLDRMLRRRTYHFLIDGYRFQAVVSPLSFSVEWVDCPSVYVPSGYSSTAMLGGGFGPQRLMTRLLAWLRAPLPSEEEIRADIESWLESTLEDAAEDGVDLGR</sequence>
<name>A0A1L7CEP4_9CORY</name>
<proteinExistence type="predicted"/>
<dbReference type="RefSeq" id="WP_075725307.1">
    <property type="nucleotide sequence ID" value="NZ_CP009245.1"/>
</dbReference>